<dbReference type="InterPro" id="IPR000600">
    <property type="entry name" value="ROK"/>
</dbReference>
<evidence type="ECO:0000313" key="3">
    <source>
        <dbReference type="Proteomes" id="UP000578352"/>
    </source>
</evidence>
<dbReference type="EMBL" id="JACCFL010000001">
    <property type="protein sequence ID" value="NYJ25607.1"/>
    <property type="molecule type" value="Genomic_DNA"/>
</dbReference>
<keyword evidence="2" id="KW-0808">Transferase</keyword>
<dbReference type="Pfam" id="PF13412">
    <property type="entry name" value="HTH_24"/>
    <property type="match status" value="1"/>
</dbReference>
<dbReference type="AlphaFoldDB" id="A0A853CYE1"/>
<organism evidence="2 3">
    <name type="scientific">Leifsonia shinshuensis</name>
    <dbReference type="NCBI Taxonomy" id="150026"/>
    <lineage>
        <taxon>Bacteria</taxon>
        <taxon>Bacillati</taxon>
        <taxon>Actinomycetota</taxon>
        <taxon>Actinomycetes</taxon>
        <taxon>Micrococcales</taxon>
        <taxon>Microbacteriaceae</taxon>
        <taxon>Leifsonia</taxon>
    </lineage>
</organism>
<dbReference type="InterPro" id="IPR036388">
    <property type="entry name" value="WH-like_DNA-bd_sf"/>
</dbReference>
<comment type="caution">
    <text evidence="2">The sequence shown here is derived from an EMBL/GenBank/DDBJ whole genome shotgun (WGS) entry which is preliminary data.</text>
</comment>
<dbReference type="Gene3D" id="3.30.420.40">
    <property type="match status" value="2"/>
</dbReference>
<dbReference type="SUPFAM" id="SSF46785">
    <property type="entry name" value="Winged helix' DNA-binding domain"/>
    <property type="match status" value="1"/>
</dbReference>
<gene>
    <name evidence="2" type="ORF">HNR13_003894</name>
</gene>
<dbReference type="Gene3D" id="1.10.10.10">
    <property type="entry name" value="Winged helix-like DNA-binding domain superfamily/Winged helix DNA-binding domain"/>
    <property type="match status" value="1"/>
</dbReference>
<sequence length="371" mass="38080">MLDTLRTEGPSSQAQLARTLNVSAATVNAIVRDLKKHGTVEIRPINGREGVVTLVTGSGTYVTIEIADHSIRGAAYAFSHQERVEKRIDGDSTIEAALELISDLAEAVGTTAHAIDGLAVAVQAPIERATGAIAPWCNSRLPAWAGVDISAAFRRALDVPVLVDNDANFAALAEWTWGAGRGAEDLLYVRASEGVGGGVVINGSIYQGGSGMAGDLGHIAVDPGGDVCYCGSRGCLTTLISERAIVSAVRTSPGIKRTLTEVIAAARAGDAACQRVLAEAGAYLGRALANAAKILGPSLIAVGGELGEAGPIVFDALLSSVELSSLRSSENATRFVVGEIDESASLQGALAALLTELGKGVSEIEPWMAAA</sequence>
<keyword evidence="2" id="KW-0418">Kinase</keyword>
<dbReference type="RefSeq" id="WP_179608397.1">
    <property type="nucleotide sequence ID" value="NZ_BAABEH010000001.1"/>
</dbReference>
<dbReference type="GO" id="GO:0016301">
    <property type="term" value="F:kinase activity"/>
    <property type="evidence" value="ECO:0007669"/>
    <property type="project" value="UniProtKB-KW"/>
</dbReference>
<evidence type="ECO:0000313" key="2">
    <source>
        <dbReference type="EMBL" id="NYJ25607.1"/>
    </source>
</evidence>
<evidence type="ECO:0000256" key="1">
    <source>
        <dbReference type="ARBA" id="ARBA00006479"/>
    </source>
</evidence>
<comment type="similarity">
    <text evidence="1">Belongs to the ROK (NagC/XylR) family.</text>
</comment>
<dbReference type="SUPFAM" id="SSF53067">
    <property type="entry name" value="Actin-like ATPase domain"/>
    <property type="match status" value="1"/>
</dbReference>
<dbReference type="Pfam" id="PF00480">
    <property type="entry name" value="ROK"/>
    <property type="match status" value="1"/>
</dbReference>
<name>A0A853CYE1_9MICO</name>
<dbReference type="InterPro" id="IPR036390">
    <property type="entry name" value="WH_DNA-bd_sf"/>
</dbReference>
<accession>A0A853CYE1</accession>
<dbReference type="InterPro" id="IPR043129">
    <property type="entry name" value="ATPase_NBD"/>
</dbReference>
<reference evidence="2 3" key="1">
    <citation type="submission" date="2020-07" db="EMBL/GenBank/DDBJ databases">
        <title>Sequencing the genomes of 1000 actinobacteria strains.</title>
        <authorList>
            <person name="Klenk H.-P."/>
        </authorList>
    </citation>
    <scope>NUCLEOTIDE SEQUENCE [LARGE SCALE GENOMIC DNA]</scope>
    <source>
        <strain evidence="2 3">DSM 15165</strain>
    </source>
</reference>
<protein>
    <submittedName>
        <fullName evidence="2">Putative NBD/HSP70 family sugar kinase</fullName>
    </submittedName>
</protein>
<dbReference type="PANTHER" id="PTHR18964:SF173">
    <property type="entry name" value="GLUCOKINASE"/>
    <property type="match status" value="1"/>
</dbReference>
<proteinExistence type="inferred from homology"/>
<dbReference type="PANTHER" id="PTHR18964">
    <property type="entry name" value="ROK (REPRESSOR, ORF, KINASE) FAMILY"/>
    <property type="match status" value="1"/>
</dbReference>
<dbReference type="Proteomes" id="UP000578352">
    <property type="component" value="Unassembled WGS sequence"/>
</dbReference>